<feature type="coiled-coil region" evidence="1">
    <location>
        <begin position="633"/>
        <end position="688"/>
    </location>
</feature>
<keyword evidence="5" id="KW-1185">Reference proteome</keyword>
<dbReference type="InterPro" id="IPR027417">
    <property type="entry name" value="P-loop_NTPase"/>
</dbReference>
<feature type="compositionally biased region" description="Basic and acidic residues" evidence="2">
    <location>
        <begin position="461"/>
        <end position="499"/>
    </location>
</feature>
<dbReference type="InterPro" id="IPR038729">
    <property type="entry name" value="Rad50/SbcC_AAA"/>
</dbReference>
<dbReference type="GO" id="GO:0004527">
    <property type="term" value="F:exonuclease activity"/>
    <property type="evidence" value="ECO:0007669"/>
    <property type="project" value="UniProtKB-KW"/>
</dbReference>
<keyword evidence="1" id="KW-0175">Coiled coil</keyword>
<dbReference type="Gene3D" id="3.40.50.300">
    <property type="entry name" value="P-loop containing nucleotide triphosphate hydrolases"/>
    <property type="match status" value="2"/>
</dbReference>
<gene>
    <name evidence="4" type="ORF">J2851_006983</name>
</gene>
<evidence type="ECO:0000256" key="2">
    <source>
        <dbReference type="SAM" id="MobiDB-lite"/>
    </source>
</evidence>
<protein>
    <submittedName>
        <fullName evidence="4">Exonuclease SbcC</fullName>
    </submittedName>
</protein>
<dbReference type="Proteomes" id="UP000781958">
    <property type="component" value="Unassembled WGS sequence"/>
</dbReference>
<keyword evidence="4" id="KW-0378">Hydrolase</keyword>
<comment type="caution">
    <text evidence="4">The sequence shown here is derived from an EMBL/GenBank/DDBJ whole genome shotgun (WGS) entry which is preliminary data.</text>
</comment>
<name>A0ABS4SX73_9PROT</name>
<organism evidence="4 5">
    <name type="scientific">Azospirillum rugosum</name>
    <dbReference type="NCBI Taxonomy" id="416170"/>
    <lineage>
        <taxon>Bacteria</taxon>
        <taxon>Pseudomonadati</taxon>
        <taxon>Pseudomonadota</taxon>
        <taxon>Alphaproteobacteria</taxon>
        <taxon>Rhodospirillales</taxon>
        <taxon>Azospirillaceae</taxon>
        <taxon>Azospirillum</taxon>
    </lineage>
</organism>
<dbReference type="SUPFAM" id="SSF52540">
    <property type="entry name" value="P-loop containing nucleoside triphosphate hydrolases"/>
    <property type="match status" value="1"/>
</dbReference>
<accession>A0ABS4SX73</accession>
<proteinExistence type="predicted"/>
<evidence type="ECO:0000313" key="4">
    <source>
        <dbReference type="EMBL" id="MBP2297164.1"/>
    </source>
</evidence>
<sequence>MRILAVRGCNLASLDGSFAVDLDHGPLRNAGLFAITGPTGAGKSTILDALCLALFDKMPRLPDGRGVQLGRDGDPDAILTTDVRTILRRGAGSGWAEVDFVGVDGAAYRARWELRRARQNARGQLQKQAMSLSSLDGTKRFGDGKTSVLEEISTRLGLSFEQFRRAVLLAQGDFATFLKAPAKERSALLELLTGTEIYSRLSVAAFERNVAEQRALESLEAQCAGIGVLGEAERAALDAEATDATAAVQRQEATLEAARAAVAWHERDAQLATSEAAATAQAAEADRAWQDAEPRRREAALLRSLQPLRALVAEADRCVRESADAQEALVRAEATAAAAQQALEQAAERHADARAAFEAACLAQDEADPDIERAAALDAQIATLSSQNGEALAEVERTKERVAVLLKEGSALQTALDAARRDAAERERWLADQAPLAPVAEQWARWDALLARCGDSLRAQRGAEDQRRRCTKDAAAHEDTLARKGEERTETQAKRDAAQDRVAALRAEPVVALDDIRRRRTALTERRDALAALARLAEGAGRVAAQIAEAEGERTRHGNAATEADSLAGETRAALERRRAVLDEAEATLRRLHLARREDVTTLRAQLVDGDACPVCGSTQHPWADSAPLARLADDQEDRVAALRAEVTDLVKAHGAQEASARSARERVAGLDRTLESLRRERQDLLDRWTTRGSEADLPAEPAREEVTTRLAGVDAELAEIGRAEAVTLDHKGRLDAALEECRAQDAALADVTQAIEALTRQRDAARHAVDLATAARDQAARALEEARAELAAPFAALEGWEEALRTDPEALRVATAARVTGFLAQREAQAKAVRDGEALDRQAAAKAVESDGARQAEDTARRRADGLAGELLALRAARAGLLGGRAVAEVKKELADARVRADALVNKATIARQDSAGRLSAARQDHATRGETARRCADAAAAAATALADAAATRAITVEEARAHLARGEDWLAAEEKALADLGTAQRDAALLAAERTRLRQEHRATGAPAGTAEEAAASVAAASSLLQEARGRLGEAQARLRADTENRARLAAVLDRMETQRKTHALWATMAQLIGSRDGMKFRNFAQSLSLDLLLVQANRYLGDLARRYRLERVAGADLEIQVVDGEMGDERRGVHSLSGGEMFLVSLALALGLSAMAGGSGGGGIGTLFIDEGFGTLDPDSLDLALSCLEALQATGRQVGVISHVPALVERIGVQVRVTPLGGGRSTVSVTHGAMAGAMAGAAVALDGTAPGTTEREALLPL</sequence>
<keyword evidence="4" id="KW-0540">Nuclease</keyword>
<keyword evidence="4" id="KW-0269">Exonuclease</keyword>
<dbReference type="Pfam" id="PF13476">
    <property type="entry name" value="AAA_23"/>
    <property type="match status" value="1"/>
</dbReference>
<dbReference type="EMBL" id="JAGINP010000043">
    <property type="protein sequence ID" value="MBP2297164.1"/>
    <property type="molecule type" value="Genomic_DNA"/>
</dbReference>
<feature type="region of interest" description="Disordered" evidence="2">
    <location>
        <begin position="461"/>
        <end position="500"/>
    </location>
</feature>
<reference evidence="4 5" key="1">
    <citation type="submission" date="2021-03" db="EMBL/GenBank/DDBJ databases">
        <title>Genomic Encyclopedia of Type Strains, Phase III (KMG-III): the genomes of soil and plant-associated and newly described type strains.</title>
        <authorList>
            <person name="Whitman W."/>
        </authorList>
    </citation>
    <scope>NUCLEOTIDE SEQUENCE [LARGE SCALE GENOMIC DNA]</scope>
    <source>
        <strain evidence="4 5">IMMIB AFH-6</strain>
    </source>
</reference>
<dbReference type="PANTHER" id="PTHR32114:SF2">
    <property type="entry name" value="ABC TRANSPORTER ABCH.3"/>
    <property type="match status" value="1"/>
</dbReference>
<feature type="coiled-coil region" evidence="1">
    <location>
        <begin position="749"/>
        <end position="790"/>
    </location>
</feature>
<feature type="coiled-coil region" evidence="1">
    <location>
        <begin position="322"/>
        <end position="356"/>
    </location>
</feature>
<dbReference type="Pfam" id="PF13558">
    <property type="entry name" value="SbcC_Walker_B"/>
    <property type="match status" value="1"/>
</dbReference>
<evidence type="ECO:0000256" key="1">
    <source>
        <dbReference type="SAM" id="Coils"/>
    </source>
</evidence>
<dbReference type="RefSeq" id="WP_209773646.1">
    <property type="nucleotide sequence ID" value="NZ_JAGINP010000043.1"/>
</dbReference>
<evidence type="ECO:0000313" key="5">
    <source>
        <dbReference type="Proteomes" id="UP000781958"/>
    </source>
</evidence>
<feature type="domain" description="Rad50/SbcC-type AAA" evidence="3">
    <location>
        <begin position="18"/>
        <end position="222"/>
    </location>
</feature>
<dbReference type="PANTHER" id="PTHR32114">
    <property type="entry name" value="ABC TRANSPORTER ABCH.3"/>
    <property type="match status" value="1"/>
</dbReference>
<evidence type="ECO:0000259" key="3">
    <source>
        <dbReference type="Pfam" id="PF13476"/>
    </source>
</evidence>